<evidence type="ECO:0000313" key="1">
    <source>
        <dbReference type="EMBL" id="CAI4002763.1"/>
    </source>
</evidence>
<keyword evidence="4" id="KW-1185">Reference proteome</keyword>
<feature type="non-terminal residue" evidence="1">
    <location>
        <position position="75"/>
    </location>
</feature>
<protein>
    <submittedName>
        <fullName evidence="3">Carnosine synthase 1</fullName>
    </submittedName>
</protein>
<dbReference type="EMBL" id="CAMXCT020003153">
    <property type="protein sequence ID" value="CAL1156138.1"/>
    <property type="molecule type" value="Genomic_DNA"/>
</dbReference>
<proteinExistence type="predicted"/>
<organism evidence="1">
    <name type="scientific">Cladocopium goreaui</name>
    <dbReference type="NCBI Taxonomy" id="2562237"/>
    <lineage>
        <taxon>Eukaryota</taxon>
        <taxon>Sar</taxon>
        <taxon>Alveolata</taxon>
        <taxon>Dinophyceae</taxon>
        <taxon>Suessiales</taxon>
        <taxon>Symbiodiniaceae</taxon>
        <taxon>Cladocopium</taxon>
    </lineage>
</organism>
<dbReference type="AlphaFoldDB" id="A0A9P1D2Z9"/>
<gene>
    <name evidence="1" type="ORF">C1SCF055_LOCUS28689</name>
</gene>
<evidence type="ECO:0000313" key="4">
    <source>
        <dbReference type="Proteomes" id="UP001152797"/>
    </source>
</evidence>
<reference evidence="1" key="1">
    <citation type="submission" date="2022-10" db="EMBL/GenBank/DDBJ databases">
        <authorList>
            <person name="Chen Y."/>
            <person name="Dougan E. K."/>
            <person name="Chan C."/>
            <person name="Rhodes N."/>
            <person name="Thang M."/>
        </authorList>
    </citation>
    <scope>NUCLEOTIDE SEQUENCE</scope>
</reference>
<dbReference type="EMBL" id="CAMXCT030003153">
    <property type="protein sequence ID" value="CAL4790075.1"/>
    <property type="molecule type" value="Genomic_DNA"/>
</dbReference>
<name>A0A9P1D2Z9_9DINO</name>
<evidence type="ECO:0000313" key="3">
    <source>
        <dbReference type="EMBL" id="CAL4790075.1"/>
    </source>
</evidence>
<sequence>VPLEKLSDQEAAKVFVSMLLRRGQDRLLNGLSKEQAVELLQEEKLLRNCRGQLTEVLSVVDEVISAQIPLFERPP</sequence>
<evidence type="ECO:0000313" key="2">
    <source>
        <dbReference type="EMBL" id="CAL1156138.1"/>
    </source>
</evidence>
<accession>A0A9P1D2Z9</accession>
<dbReference type="EMBL" id="CAMXCT010003153">
    <property type="protein sequence ID" value="CAI4002763.1"/>
    <property type="molecule type" value="Genomic_DNA"/>
</dbReference>
<comment type="caution">
    <text evidence="1">The sequence shown here is derived from an EMBL/GenBank/DDBJ whole genome shotgun (WGS) entry which is preliminary data.</text>
</comment>
<dbReference type="Proteomes" id="UP001152797">
    <property type="component" value="Unassembled WGS sequence"/>
</dbReference>
<reference evidence="2" key="2">
    <citation type="submission" date="2024-04" db="EMBL/GenBank/DDBJ databases">
        <authorList>
            <person name="Chen Y."/>
            <person name="Shah S."/>
            <person name="Dougan E. K."/>
            <person name="Thang M."/>
            <person name="Chan C."/>
        </authorList>
    </citation>
    <scope>NUCLEOTIDE SEQUENCE [LARGE SCALE GENOMIC DNA]</scope>
</reference>